<comment type="caution">
    <text evidence="2">The sequence shown here is derived from an EMBL/GenBank/DDBJ whole genome shotgun (WGS) entry which is preliminary data.</text>
</comment>
<keyword evidence="1" id="KW-0472">Membrane</keyword>
<dbReference type="RefSeq" id="WP_171544699.1">
    <property type="nucleotide sequence ID" value="NZ_JABERG010000016.1"/>
</dbReference>
<organism evidence="2 3">
    <name type="scientific">Acinetobacter terrae</name>
    <dbReference type="NCBI Taxonomy" id="2731247"/>
    <lineage>
        <taxon>Bacteria</taxon>
        <taxon>Pseudomonadati</taxon>
        <taxon>Pseudomonadota</taxon>
        <taxon>Gammaproteobacteria</taxon>
        <taxon>Moraxellales</taxon>
        <taxon>Moraxellaceae</taxon>
        <taxon>Acinetobacter</taxon>
        <taxon>Acinetobacter Taxon 24</taxon>
    </lineage>
</organism>
<dbReference type="EMBL" id="JABERG010000016">
    <property type="protein sequence ID" value="NNH88194.1"/>
    <property type="molecule type" value="Genomic_DNA"/>
</dbReference>
<dbReference type="Proteomes" id="UP000546536">
    <property type="component" value="Unassembled WGS sequence"/>
</dbReference>
<proteinExistence type="predicted"/>
<reference evidence="2 3" key="1">
    <citation type="submission" date="2020-04" db="EMBL/GenBank/DDBJ databases">
        <title>Acinetobacter Taxon 24.</title>
        <authorList>
            <person name="Nemec A."/>
            <person name="Radolfova-Krizova L."/>
            <person name="Higgins P.G."/>
            <person name="Spanelova P."/>
        </authorList>
    </citation>
    <scope>NUCLEOTIDE SEQUENCE [LARGE SCALE GENOMIC DNA]</scope>
    <source>
        <strain evidence="2 3">ANC 4279</strain>
    </source>
</reference>
<gene>
    <name evidence="2" type="ORF">HLH13_10870</name>
</gene>
<accession>A0ABX1V724</accession>
<keyword evidence="1" id="KW-0812">Transmembrane</keyword>
<protein>
    <submittedName>
        <fullName evidence="2">Uncharacterized protein</fullName>
    </submittedName>
</protein>
<sequence>MDDKELLTKSDSFTPMVTRKRSTLTFDFGLPARPVPPEVEAPPIIIDGPDITMSPSDYKEKPSWYLVWLFGLFVGISIGLLIAKSL</sequence>
<keyword evidence="1" id="KW-1133">Transmembrane helix</keyword>
<name>A0ABX1V724_9GAMM</name>
<evidence type="ECO:0000256" key="1">
    <source>
        <dbReference type="SAM" id="Phobius"/>
    </source>
</evidence>
<evidence type="ECO:0000313" key="2">
    <source>
        <dbReference type="EMBL" id="NNH88194.1"/>
    </source>
</evidence>
<evidence type="ECO:0000313" key="3">
    <source>
        <dbReference type="Proteomes" id="UP000546536"/>
    </source>
</evidence>
<feature type="transmembrane region" description="Helical" evidence="1">
    <location>
        <begin position="63"/>
        <end position="83"/>
    </location>
</feature>
<keyword evidence="3" id="KW-1185">Reference proteome</keyword>